<dbReference type="InterPro" id="IPR007387">
    <property type="entry name" value="TRAP_DctQ"/>
</dbReference>
<name>A0ABY9TFT5_9GAMM</name>
<keyword evidence="12" id="KW-1185">Reference proteome</keyword>
<comment type="subcellular location">
    <subcellularLocation>
        <location evidence="1 9">Cell inner membrane</location>
        <topology evidence="1 9">Multi-pass membrane protein</topology>
    </subcellularLocation>
</comment>
<feature type="transmembrane region" description="Helical" evidence="9">
    <location>
        <begin position="93"/>
        <end position="114"/>
    </location>
</feature>
<evidence type="ECO:0000256" key="7">
    <source>
        <dbReference type="ARBA" id="ARBA00023136"/>
    </source>
</evidence>
<evidence type="ECO:0000313" key="11">
    <source>
        <dbReference type="EMBL" id="WNC67602.1"/>
    </source>
</evidence>
<protein>
    <recommendedName>
        <fullName evidence="9">TRAP transporter small permease protein</fullName>
    </recommendedName>
</protein>
<keyword evidence="6 9" id="KW-1133">Transmembrane helix</keyword>
<evidence type="ECO:0000256" key="9">
    <source>
        <dbReference type="RuleBase" id="RU369079"/>
    </source>
</evidence>
<keyword evidence="5 9" id="KW-0812">Transmembrane</keyword>
<accession>A0ABY9TFT5</accession>
<gene>
    <name evidence="11" type="ORF">RI845_13875</name>
</gene>
<comment type="subunit">
    <text evidence="9">The complex comprises the extracytoplasmic solute receptor protein and the two transmembrane proteins.</text>
</comment>
<feature type="transmembrane region" description="Helical" evidence="9">
    <location>
        <begin position="23"/>
        <end position="43"/>
    </location>
</feature>
<evidence type="ECO:0000256" key="5">
    <source>
        <dbReference type="ARBA" id="ARBA00022692"/>
    </source>
</evidence>
<evidence type="ECO:0000313" key="12">
    <source>
        <dbReference type="Proteomes" id="UP001248581"/>
    </source>
</evidence>
<evidence type="ECO:0000256" key="2">
    <source>
        <dbReference type="ARBA" id="ARBA00022448"/>
    </source>
</evidence>
<evidence type="ECO:0000256" key="8">
    <source>
        <dbReference type="ARBA" id="ARBA00038436"/>
    </source>
</evidence>
<evidence type="ECO:0000256" key="3">
    <source>
        <dbReference type="ARBA" id="ARBA00022475"/>
    </source>
</evidence>
<dbReference type="InterPro" id="IPR055348">
    <property type="entry name" value="DctQ"/>
</dbReference>
<feature type="transmembrane region" description="Helical" evidence="9">
    <location>
        <begin position="55"/>
        <end position="72"/>
    </location>
</feature>
<dbReference type="RefSeq" id="WP_348386761.1">
    <property type="nucleotide sequence ID" value="NZ_CP134146.1"/>
</dbReference>
<evidence type="ECO:0000256" key="1">
    <source>
        <dbReference type="ARBA" id="ARBA00004429"/>
    </source>
</evidence>
<keyword evidence="7 9" id="KW-0472">Membrane</keyword>
<keyword evidence="2 9" id="KW-0813">Transport</keyword>
<keyword evidence="3" id="KW-1003">Cell membrane</keyword>
<dbReference type="EMBL" id="CP134146">
    <property type="protein sequence ID" value="WNC67602.1"/>
    <property type="molecule type" value="Genomic_DNA"/>
</dbReference>
<proteinExistence type="inferred from homology"/>
<reference evidence="12" key="1">
    <citation type="submission" date="2023-09" db="EMBL/GenBank/DDBJ databases">
        <authorList>
            <person name="Li S."/>
            <person name="Li X."/>
            <person name="Zhang C."/>
            <person name="Zhao Z."/>
        </authorList>
    </citation>
    <scope>NUCLEOTIDE SEQUENCE [LARGE SCALE GENOMIC DNA]</scope>
    <source>
        <strain evidence="12">SQ345</strain>
    </source>
</reference>
<organism evidence="11 12">
    <name type="scientific">Thalassotalea nanhaiensis</name>
    <dbReference type="NCBI Taxonomy" id="3065648"/>
    <lineage>
        <taxon>Bacteria</taxon>
        <taxon>Pseudomonadati</taxon>
        <taxon>Pseudomonadota</taxon>
        <taxon>Gammaproteobacteria</taxon>
        <taxon>Alteromonadales</taxon>
        <taxon>Colwelliaceae</taxon>
        <taxon>Thalassotalea</taxon>
    </lineage>
</organism>
<comment type="function">
    <text evidence="9">Part of the tripartite ATP-independent periplasmic (TRAP) transport system.</text>
</comment>
<dbReference type="PANTHER" id="PTHR35011">
    <property type="entry name" value="2,3-DIKETO-L-GULONATE TRAP TRANSPORTER SMALL PERMEASE PROTEIN YIAM"/>
    <property type="match status" value="1"/>
</dbReference>
<evidence type="ECO:0000256" key="6">
    <source>
        <dbReference type="ARBA" id="ARBA00022989"/>
    </source>
</evidence>
<comment type="similarity">
    <text evidence="8 9">Belongs to the TRAP transporter small permease family.</text>
</comment>
<sequence length="178" mass="19762">MLTSLLPKFISITDGITETIGKAIAWLTLLVVLLTFTVVLLRYGFNIGWIAMQEAVLYAHGAVFMLGAAYTLKHDGHVRVDIFYSKFSVKQKALVNLFGTIFLLMPVCVFIFYISVDYVLMSWDILEKSKEPGGIPAVYLNKSLILLLVITLTLQGLSEIARNLLILQDESVNSGGDE</sequence>
<feature type="transmembrane region" description="Helical" evidence="9">
    <location>
        <begin position="134"/>
        <end position="154"/>
    </location>
</feature>
<dbReference type="Pfam" id="PF04290">
    <property type="entry name" value="DctQ"/>
    <property type="match status" value="1"/>
</dbReference>
<dbReference type="Proteomes" id="UP001248581">
    <property type="component" value="Chromosome"/>
</dbReference>
<evidence type="ECO:0000256" key="4">
    <source>
        <dbReference type="ARBA" id="ARBA00022519"/>
    </source>
</evidence>
<feature type="domain" description="Tripartite ATP-independent periplasmic transporters DctQ component" evidence="10">
    <location>
        <begin position="32"/>
        <end position="163"/>
    </location>
</feature>
<dbReference type="PANTHER" id="PTHR35011:SF4">
    <property type="entry name" value="SLL1102 PROTEIN"/>
    <property type="match status" value="1"/>
</dbReference>
<evidence type="ECO:0000259" key="10">
    <source>
        <dbReference type="Pfam" id="PF04290"/>
    </source>
</evidence>
<keyword evidence="4 9" id="KW-0997">Cell inner membrane</keyword>